<proteinExistence type="predicted"/>
<dbReference type="EMBL" id="CMVM020000672">
    <property type="status" value="NOT_ANNOTATED_CDS"/>
    <property type="molecule type" value="Genomic_DNA"/>
</dbReference>
<organism evidence="2 3">
    <name type="scientific">Onchocerca volvulus</name>
    <dbReference type="NCBI Taxonomy" id="6282"/>
    <lineage>
        <taxon>Eukaryota</taxon>
        <taxon>Metazoa</taxon>
        <taxon>Ecdysozoa</taxon>
        <taxon>Nematoda</taxon>
        <taxon>Chromadorea</taxon>
        <taxon>Rhabditida</taxon>
        <taxon>Spirurina</taxon>
        <taxon>Spiruromorpha</taxon>
        <taxon>Filarioidea</taxon>
        <taxon>Onchocercidae</taxon>
        <taxon>Onchocerca</taxon>
    </lineage>
</organism>
<evidence type="ECO:0000313" key="3">
    <source>
        <dbReference type="Proteomes" id="UP000024404"/>
    </source>
</evidence>
<reference evidence="2" key="2">
    <citation type="submission" date="2022-06" db="UniProtKB">
        <authorList>
            <consortium name="EnsemblMetazoa"/>
        </authorList>
    </citation>
    <scope>IDENTIFICATION</scope>
</reference>
<feature type="region of interest" description="Disordered" evidence="1">
    <location>
        <begin position="151"/>
        <end position="198"/>
    </location>
</feature>
<evidence type="ECO:0000256" key="1">
    <source>
        <dbReference type="SAM" id="MobiDB-lite"/>
    </source>
</evidence>
<keyword evidence="3" id="KW-1185">Reference proteome</keyword>
<reference evidence="3" key="1">
    <citation type="submission" date="2013-10" db="EMBL/GenBank/DDBJ databases">
        <title>Genome sequencing of Onchocerca volvulus.</title>
        <authorList>
            <person name="Cotton J."/>
            <person name="Tsai J."/>
            <person name="Stanley E."/>
            <person name="Tracey A."/>
            <person name="Holroyd N."/>
            <person name="Lustigman S."/>
            <person name="Berriman M."/>
        </authorList>
    </citation>
    <scope>NUCLEOTIDE SEQUENCE</scope>
</reference>
<dbReference type="Proteomes" id="UP000024404">
    <property type="component" value="Unassembled WGS sequence"/>
</dbReference>
<sequence>KKLYSKNKNQVTTTQNELIKVSDTMHRNILDILLRAALHQAQIIIGQTENDSRNKCHPLQGSSVTDKLSERKICAGQQLNSISDSIANCSTSQLPGSARSLMSRLFGSARVSFSPTNSSQAAEADSSNEVFKTTPLRRENTEIVPAVEKSFSEASSSISTDNENSQEVIIQRYSEDQETPSFLKDAVSDVDGCDRIDE</sequence>
<accession>A0A8R1TNH7</accession>
<protein>
    <submittedName>
        <fullName evidence="2">Uncharacterized protein</fullName>
    </submittedName>
</protein>
<dbReference type="AlphaFoldDB" id="A0A8R1TNH7"/>
<name>A0A8R1TNH7_ONCVO</name>
<dbReference type="EnsemblMetazoa" id="OVOC12742.1">
    <property type="protein sequence ID" value="OVOC12742.1"/>
    <property type="gene ID" value="WBGene00249551"/>
</dbReference>
<dbReference type="EMBL" id="CMVM020000671">
    <property type="status" value="NOT_ANNOTATED_CDS"/>
    <property type="molecule type" value="Genomic_DNA"/>
</dbReference>
<evidence type="ECO:0000313" key="2">
    <source>
        <dbReference type="EnsemblMetazoa" id="OVOC12742.1"/>
    </source>
</evidence>